<dbReference type="InterPro" id="IPR051782">
    <property type="entry name" value="ABC_Transporter_VariousFunc"/>
</dbReference>
<dbReference type="EMBL" id="CP036262">
    <property type="protein sequence ID" value="QDS96008.1"/>
    <property type="molecule type" value="Genomic_DNA"/>
</dbReference>
<gene>
    <name evidence="5" type="primary">ytrB_3</name>
    <name evidence="5" type="ORF">FF011L_48120</name>
</gene>
<dbReference type="KEGG" id="rml:FF011L_48120"/>
<accession>A0A517MM91</accession>
<dbReference type="Gene3D" id="3.40.50.300">
    <property type="entry name" value="P-loop containing nucleotide triphosphate hydrolases"/>
    <property type="match status" value="1"/>
</dbReference>
<dbReference type="PROSITE" id="PS00211">
    <property type="entry name" value="ABC_TRANSPORTER_1"/>
    <property type="match status" value="1"/>
</dbReference>
<keyword evidence="2" id="KW-0547">Nucleotide-binding</keyword>
<dbReference type="SMART" id="SM00382">
    <property type="entry name" value="AAA"/>
    <property type="match status" value="1"/>
</dbReference>
<reference evidence="5 6" key="1">
    <citation type="submission" date="2019-02" db="EMBL/GenBank/DDBJ databases">
        <title>Deep-cultivation of Planctomycetes and their phenomic and genomic characterization uncovers novel biology.</title>
        <authorList>
            <person name="Wiegand S."/>
            <person name="Jogler M."/>
            <person name="Boedeker C."/>
            <person name="Pinto D."/>
            <person name="Vollmers J."/>
            <person name="Rivas-Marin E."/>
            <person name="Kohn T."/>
            <person name="Peeters S.H."/>
            <person name="Heuer A."/>
            <person name="Rast P."/>
            <person name="Oberbeckmann S."/>
            <person name="Bunk B."/>
            <person name="Jeske O."/>
            <person name="Meyerdierks A."/>
            <person name="Storesund J.E."/>
            <person name="Kallscheuer N."/>
            <person name="Luecker S."/>
            <person name="Lage O.M."/>
            <person name="Pohl T."/>
            <person name="Merkel B.J."/>
            <person name="Hornburger P."/>
            <person name="Mueller R.-W."/>
            <person name="Bruemmer F."/>
            <person name="Labrenz M."/>
            <person name="Spormann A.M."/>
            <person name="Op den Camp H."/>
            <person name="Overmann J."/>
            <person name="Amann R."/>
            <person name="Jetten M.S.M."/>
            <person name="Mascher T."/>
            <person name="Medema M.H."/>
            <person name="Devos D.P."/>
            <person name="Kaster A.-K."/>
            <person name="Ovreas L."/>
            <person name="Rohde M."/>
            <person name="Galperin M.Y."/>
            <person name="Jogler C."/>
        </authorList>
    </citation>
    <scope>NUCLEOTIDE SEQUENCE [LARGE SCALE GENOMIC DNA]</scope>
    <source>
        <strain evidence="5 6">FF011L</strain>
    </source>
</reference>
<keyword evidence="3 5" id="KW-0067">ATP-binding</keyword>
<evidence type="ECO:0000256" key="3">
    <source>
        <dbReference type="ARBA" id="ARBA00022840"/>
    </source>
</evidence>
<evidence type="ECO:0000313" key="6">
    <source>
        <dbReference type="Proteomes" id="UP000320672"/>
    </source>
</evidence>
<dbReference type="SUPFAM" id="SSF52540">
    <property type="entry name" value="P-loop containing nucleoside triphosphate hydrolases"/>
    <property type="match status" value="1"/>
</dbReference>
<dbReference type="Pfam" id="PF00005">
    <property type="entry name" value="ABC_tran"/>
    <property type="match status" value="1"/>
</dbReference>
<dbReference type="AlphaFoldDB" id="A0A517MM91"/>
<dbReference type="CDD" id="cd03230">
    <property type="entry name" value="ABC_DR_subfamily_A"/>
    <property type="match status" value="1"/>
</dbReference>
<organism evidence="5 6">
    <name type="scientific">Roseimaritima multifibrata</name>
    <dbReference type="NCBI Taxonomy" id="1930274"/>
    <lineage>
        <taxon>Bacteria</taxon>
        <taxon>Pseudomonadati</taxon>
        <taxon>Planctomycetota</taxon>
        <taxon>Planctomycetia</taxon>
        <taxon>Pirellulales</taxon>
        <taxon>Pirellulaceae</taxon>
        <taxon>Roseimaritima</taxon>
    </lineage>
</organism>
<dbReference type="PANTHER" id="PTHR42939">
    <property type="entry name" value="ABC TRANSPORTER ATP-BINDING PROTEIN ALBC-RELATED"/>
    <property type="match status" value="1"/>
</dbReference>
<evidence type="ECO:0000256" key="2">
    <source>
        <dbReference type="ARBA" id="ARBA00022741"/>
    </source>
</evidence>
<dbReference type="OrthoDB" id="9795548at2"/>
<keyword evidence="6" id="KW-1185">Reference proteome</keyword>
<proteinExistence type="predicted"/>
<dbReference type="InterPro" id="IPR027417">
    <property type="entry name" value="P-loop_NTPase"/>
</dbReference>
<sequence>MNDQTAEILAVQVRKLSRAFRGKQALFEVDLEIPKGAVFGLVGLNGAGKTTLIRHLMGLLKAKHGSVRVLGQDPVLSPETLMKRIGYMTEEDTLPKWLSVGDTLDFFRALYPSWDQAYGTHLCDLFGLARSSKLRDLSKGQRARVGLLVAIAHRPELLILDEPSSGLDPIARSDILEAIIRTVSEDGRTVLFSSHLLDEVDRVCDSVAMMSEGHIVESTTVEKLENRYVEICCRPVSHWDSPPKIAGVIGWKSSGDEWSAVVDQQVAGDLGMIEGLPITERRPISLMRWFTARASEGLRSPSLDVLNDVEEPEHA</sequence>
<dbReference type="PANTHER" id="PTHR42939:SF1">
    <property type="entry name" value="ABC TRANSPORTER ATP-BINDING PROTEIN ALBC-RELATED"/>
    <property type="match status" value="1"/>
</dbReference>
<evidence type="ECO:0000256" key="1">
    <source>
        <dbReference type="ARBA" id="ARBA00022448"/>
    </source>
</evidence>
<name>A0A517MM91_9BACT</name>
<dbReference type="RefSeq" id="WP_145354216.1">
    <property type="nucleotide sequence ID" value="NZ_CP036262.1"/>
</dbReference>
<dbReference type="PROSITE" id="PS50893">
    <property type="entry name" value="ABC_TRANSPORTER_2"/>
    <property type="match status" value="1"/>
</dbReference>
<dbReference type="InterPro" id="IPR003593">
    <property type="entry name" value="AAA+_ATPase"/>
</dbReference>
<dbReference type="InterPro" id="IPR003439">
    <property type="entry name" value="ABC_transporter-like_ATP-bd"/>
</dbReference>
<evidence type="ECO:0000259" key="4">
    <source>
        <dbReference type="PROSITE" id="PS50893"/>
    </source>
</evidence>
<keyword evidence="1" id="KW-0813">Transport</keyword>
<feature type="domain" description="ABC transporter" evidence="4">
    <location>
        <begin position="11"/>
        <end position="237"/>
    </location>
</feature>
<evidence type="ECO:0000313" key="5">
    <source>
        <dbReference type="EMBL" id="QDS96008.1"/>
    </source>
</evidence>
<dbReference type="GO" id="GO:0005524">
    <property type="term" value="F:ATP binding"/>
    <property type="evidence" value="ECO:0007669"/>
    <property type="project" value="UniProtKB-KW"/>
</dbReference>
<protein>
    <submittedName>
        <fullName evidence="5">ABC transporter ATP-binding protein YtrB</fullName>
    </submittedName>
</protein>
<dbReference type="InterPro" id="IPR017871">
    <property type="entry name" value="ABC_transporter-like_CS"/>
</dbReference>
<dbReference type="GO" id="GO:0016887">
    <property type="term" value="F:ATP hydrolysis activity"/>
    <property type="evidence" value="ECO:0007669"/>
    <property type="project" value="InterPro"/>
</dbReference>
<dbReference type="Proteomes" id="UP000320672">
    <property type="component" value="Chromosome"/>
</dbReference>